<feature type="region of interest" description="Disordered" evidence="1">
    <location>
        <begin position="199"/>
        <end position="247"/>
    </location>
</feature>
<dbReference type="AlphaFoldDB" id="A0A9N9KR24"/>
<accession>A0A9N9KR24</accession>
<dbReference type="Proteomes" id="UP000696280">
    <property type="component" value="Unassembled WGS sequence"/>
</dbReference>
<name>A0A9N9KR24_9HELO</name>
<sequence length="247" mass="26634">MHHLVAHPDTGVRIHQGLDLGDVGTLRFALGRAHMPSSLVHPQHHRGPSDLVFRPWTPVGVVLQGAHELPHLVRRIARPHVPRCPGPTEQRPVPPAMHPDPRVSPSSLASSASTDAPPPSSDMMTLEAIQAATRTGFSQGVLSRYIEDPASALSSSDSSTDVDKDAIESANMINDLIFANSGFANTPENAGAMARALTRTRPGTITPRKRSREISVDLDNPLSYSSESPAESGDTTMEDRDSEERWA</sequence>
<comment type="caution">
    <text evidence="2">The sequence shown here is derived from an EMBL/GenBank/DDBJ whole genome shotgun (WGS) entry which is preliminary data.</text>
</comment>
<feature type="compositionally biased region" description="Basic and acidic residues" evidence="1">
    <location>
        <begin position="237"/>
        <end position="247"/>
    </location>
</feature>
<feature type="compositionally biased region" description="Polar residues" evidence="1">
    <location>
        <begin position="222"/>
        <end position="235"/>
    </location>
</feature>
<gene>
    <name evidence="2" type="ORF">HYFRA_00007472</name>
</gene>
<feature type="region of interest" description="Disordered" evidence="1">
    <location>
        <begin position="79"/>
        <end position="122"/>
    </location>
</feature>
<feature type="compositionally biased region" description="Low complexity" evidence="1">
    <location>
        <begin position="103"/>
        <end position="115"/>
    </location>
</feature>
<reference evidence="2" key="1">
    <citation type="submission" date="2021-07" db="EMBL/GenBank/DDBJ databases">
        <authorList>
            <person name="Durling M."/>
        </authorList>
    </citation>
    <scope>NUCLEOTIDE SEQUENCE</scope>
</reference>
<proteinExistence type="predicted"/>
<evidence type="ECO:0000313" key="3">
    <source>
        <dbReference type="Proteomes" id="UP000696280"/>
    </source>
</evidence>
<organism evidence="2 3">
    <name type="scientific">Hymenoscyphus fraxineus</name>
    <dbReference type="NCBI Taxonomy" id="746836"/>
    <lineage>
        <taxon>Eukaryota</taxon>
        <taxon>Fungi</taxon>
        <taxon>Dikarya</taxon>
        <taxon>Ascomycota</taxon>
        <taxon>Pezizomycotina</taxon>
        <taxon>Leotiomycetes</taxon>
        <taxon>Helotiales</taxon>
        <taxon>Helotiaceae</taxon>
        <taxon>Hymenoscyphus</taxon>
    </lineage>
</organism>
<evidence type="ECO:0000313" key="2">
    <source>
        <dbReference type="EMBL" id="CAG8951556.1"/>
    </source>
</evidence>
<keyword evidence="3" id="KW-1185">Reference proteome</keyword>
<protein>
    <submittedName>
        <fullName evidence="2">Uncharacterized protein</fullName>
    </submittedName>
</protein>
<dbReference type="EMBL" id="CAJVRL010000043">
    <property type="protein sequence ID" value="CAG8951556.1"/>
    <property type="molecule type" value="Genomic_DNA"/>
</dbReference>
<evidence type="ECO:0000256" key="1">
    <source>
        <dbReference type="SAM" id="MobiDB-lite"/>
    </source>
</evidence>